<evidence type="ECO:0000256" key="1">
    <source>
        <dbReference type="SAM" id="MobiDB-lite"/>
    </source>
</evidence>
<feature type="region of interest" description="Disordered" evidence="1">
    <location>
        <begin position="38"/>
        <end position="58"/>
    </location>
</feature>
<comment type="caution">
    <text evidence="2">The sequence shown here is derived from an EMBL/GenBank/DDBJ whole genome shotgun (WGS) entry which is preliminary data.</text>
</comment>
<keyword evidence="3" id="KW-1185">Reference proteome</keyword>
<gene>
    <name evidence="2" type="ORF">EVOR1521_LOCUS5966</name>
</gene>
<sequence length="167" mass="18631">MAAPPAPARPRRPGAPRTTKFVPHSIEDQVRLAYNTPASHAYHPTDPRHPDIAEPGAESEPVRRLCCSTLLIERTHFAWWTLSLHVNMSLAVYRALSGLLVIVSEFRRHKYDVATSPTSQQGFCVHAPTDPRTHTHTLKNLQGSLLPKRESATSVLFALAPRTEFNL</sequence>
<dbReference type="AlphaFoldDB" id="A0AA36HYE5"/>
<feature type="compositionally biased region" description="Basic and acidic residues" evidence="1">
    <location>
        <begin position="43"/>
        <end position="52"/>
    </location>
</feature>
<feature type="region of interest" description="Disordered" evidence="1">
    <location>
        <begin position="1"/>
        <end position="20"/>
    </location>
</feature>
<reference evidence="2" key="1">
    <citation type="submission" date="2023-08" db="EMBL/GenBank/DDBJ databases">
        <authorList>
            <person name="Chen Y."/>
            <person name="Shah S."/>
            <person name="Dougan E. K."/>
            <person name="Thang M."/>
            <person name="Chan C."/>
        </authorList>
    </citation>
    <scope>NUCLEOTIDE SEQUENCE</scope>
</reference>
<evidence type="ECO:0000313" key="3">
    <source>
        <dbReference type="Proteomes" id="UP001178507"/>
    </source>
</evidence>
<name>A0AA36HYE5_9DINO</name>
<protein>
    <submittedName>
        <fullName evidence="2">Uncharacterized protein</fullName>
    </submittedName>
</protein>
<evidence type="ECO:0000313" key="2">
    <source>
        <dbReference type="EMBL" id="CAJ1377065.1"/>
    </source>
</evidence>
<proteinExistence type="predicted"/>
<accession>A0AA36HYE5</accession>
<dbReference type="Proteomes" id="UP001178507">
    <property type="component" value="Unassembled WGS sequence"/>
</dbReference>
<dbReference type="EMBL" id="CAUJNA010000442">
    <property type="protein sequence ID" value="CAJ1377065.1"/>
    <property type="molecule type" value="Genomic_DNA"/>
</dbReference>
<organism evidence="2 3">
    <name type="scientific">Effrenium voratum</name>
    <dbReference type="NCBI Taxonomy" id="2562239"/>
    <lineage>
        <taxon>Eukaryota</taxon>
        <taxon>Sar</taxon>
        <taxon>Alveolata</taxon>
        <taxon>Dinophyceae</taxon>
        <taxon>Suessiales</taxon>
        <taxon>Symbiodiniaceae</taxon>
        <taxon>Effrenium</taxon>
    </lineage>
</organism>